<feature type="signal peptide" evidence="2">
    <location>
        <begin position="1"/>
        <end position="26"/>
    </location>
</feature>
<sequence>MKHSLKHIWITMFSIFAMLMSNYVSSAPVMTMSDMKSQAMTTLVQPTHHAQTRTSTETTSTNHHTNPIKTNCHSMSSNTPTVDAGAEASSTMMHCGDSESNVDDCCVSVCSSVSYPIDPSYGVKIVSPSLALHHTFKIGDKVTRIQGLLRPPSA</sequence>
<organism evidence="3 4">
    <name type="scientific">Vibrio cortegadensis</name>
    <dbReference type="NCBI Taxonomy" id="1328770"/>
    <lineage>
        <taxon>Bacteria</taxon>
        <taxon>Pseudomonadati</taxon>
        <taxon>Pseudomonadota</taxon>
        <taxon>Gammaproteobacteria</taxon>
        <taxon>Vibrionales</taxon>
        <taxon>Vibrionaceae</taxon>
        <taxon>Vibrio</taxon>
    </lineage>
</organism>
<reference evidence="3 4" key="1">
    <citation type="submission" date="2024-06" db="EMBL/GenBank/DDBJ databases">
        <authorList>
            <person name="Steensen K."/>
            <person name="Seneca J."/>
            <person name="Bartlau N."/>
            <person name="Yu A.X."/>
            <person name="Polz M.F."/>
        </authorList>
    </citation>
    <scope>NUCLEOTIDE SEQUENCE [LARGE SCALE GENOMIC DNA]</scope>
    <source>
        <strain evidence="3 4">FF146</strain>
    </source>
</reference>
<feature type="compositionally biased region" description="Low complexity" evidence="1">
    <location>
        <begin position="47"/>
        <end position="65"/>
    </location>
</feature>
<protein>
    <submittedName>
        <fullName evidence="3">Uncharacterized protein</fullName>
    </submittedName>
</protein>
<evidence type="ECO:0000313" key="4">
    <source>
        <dbReference type="Proteomes" id="UP001569153"/>
    </source>
</evidence>
<evidence type="ECO:0000256" key="1">
    <source>
        <dbReference type="SAM" id="MobiDB-lite"/>
    </source>
</evidence>
<keyword evidence="2" id="KW-0732">Signal</keyword>
<dbReference type="RefSeq" id="WP_371730699.1">
    <property type="nucleotide sequence ID" value="NZ_JBGOOT010000010.1"/>
</dbReference>
<accession>A0ABV4M8X5</accession>
<comment type="caution">
    <text evidence="3">The sequence shown here is derived from an EMBL/GenBank/DDBJ whole genome shotgun (WGS) entry which is preliminary data.</text>
</comment>
<evidence type="ECO:0000256" key="2">
    <source>
        <dbReference type="SAM" id="SignalP"/>
    </source>
</evidence>
<dbReference type="Proteomes" id="UP001569153">
    <property type="component" value="Unassembled WGS sequence"/>
</dbReference>
<proteinExistence type="predicted"/>
<name>A0ABV4M8X5_9VIBR</name>
<feature type="region of interest" description="Disordered" evidence="1">
    <location>
        <begin position="47"/>
        <end position="84"/>
    </location>
</feature>
<gene>
    <name evidence="3" type="ORF">ACED38_13835</name>
</gene>
<feature type="chain" id="PRO_5047301787" evidence="2">
    <location>
        <begin position="27"/>
        <end position="154"/>
    </location>
</feature>
<evidence type="ECO:0000313" key="3">
    <source>
        <dbReference type="EMBL" id="MEZ8195956.1"/>
    </source>
</evidence>
<dbReference type="EMBL" id="JBGOOT010000010">
    <property type="protein sequence ID" value="MEZ8195956.1"/>
    <property type="molecule type" value="Genomic_DNA"/>
</dbReference>
<keyword evidence="4" id="KW-1185">Reference proteome</keyword>
<feature type="compositionally biased region" description="Polar residues" evidence="1">
    <location>
        <begin position="67"/>
        <end position="81"/>
    </location>
</feature>